<comment type="caution">
    <text evidence="1">The sequence shown here is derived from an EMBL/GenBank/DDBJ whole genome shotgun (WGS) entry which is preliminary data.</text>
</comment>
<dbReference type="Proteomes" id="UP000789920">
    <property type="component" value="Unassembled WGS sequence"/>
</dbReference>
<reference evidence="1" key="1">
    <citation type="submission" date="2021-06" db="EMBL/GenBank/DDBJ databases">
        <authorList>
            <person name="Kallberg Y."/>
            <person name="Tangrot J."/>
            <person name="Rosling A."/>
        </authorList>
    </citation>
    <scope>NUCLEOTIDE SEQUENCE</scope>
    <source>
        <strain evidence="1">MA461A</strain>
    </source>
</reference>
<dbReference type="EMBL" id="CAJVQC010112705">
    <property type="protein sequence ID" value="CAG8835753.1"/>
    <property type="molecule type" value="Genomic_DNA"/>
</dbReference>
<sequence>LPESLKKKTKNQISSTNLTDATNTENLNIDLLFEDEPFEEPLEFDVEAVSVAMDNEELAIEEFFDVSTFKQDQEIIDKDSNSLTYIQKFSSTKDWSIDDIFFQSEA</sequence>
<feature type="non-terminal residue" evidence="1">
    <location>
        <position position="1"/>
    </location>
</feature>
<name>A0ACA9SG63_9GLOM</name>
<organism evidence="1 2">
    <name type="scientific">Racocetra persica</name>
    <dbReference type="NCBI Taxonomy" id="160502"/>
    <lineage>
        <taxon>Eukaryota</taxon>
        <taxon>Fungi</taxon>
        <taxon>Fungi incertae sedis</taxon>
        <taxon>Mucoromycota</taxon>
        <taxon>Glomeromycotina</taxon>
        <taxon>Glomeromycetes</taxon>
        <taxon>Diversisporales</taxon>
        <taxon>Gigasporaceae</taxon>
        <taxon>Racocetra</taxon>
    </lineage>
</organism>
<gene>
    <name evidence="1" type="ORF">RPERSI_LOCUS29668</name>
</gene>
<accession>A0ACA9SG63</accession>
<evidence type="ECO:0000313" key="2">
    <source>
        <dbReference type="Proteomes" id="UP000789920"/>
    </source>
</evidence>
<proteinExistence type="predicted"/>
<keyword evidence="2" id="KW-1185">Reference proteome</keyword>
<protein>
    <submittedName>
        <fullName evidence="1">34080_t:CDS:1</fullName>
    </submittedName>
</protein>
<evidence type="ECO:0000313" key="1">
    <source>
        <dbReference type="EMBL" id="CAG8835753.1"/>
    </source>
</evidence>